<comment type="caution">
    <text evidence="1">The sequence shown here is derived from an EMBL/GenBank/DDBJ whole genome shotgun (WGS) entry which is preliminary data.</text>
</comment>
<sequence>MPIFPFRLIRRCFALFPLPLKVGWFVYTSSSCPSGFFFVLLSSSLFNPPSLTLGLPGEDLKISIPSISGLPAFQSDPV</sequence>
<gene>
    <name evidence="1" type="ORF">BJX67DRAFT_182434</name>
</gene>
<accession>A0ABR4LLE5</accession>
<dbReference type="GeneID" id="98140272"/>
<dbReference type="Proteomes" id="UP001610432">
    <property type="component" value="Unassembled WGS sequence"/>
</dbReference>
<organism evidence="1 2">
    <name type="scientific">Aspergillus lucknowensis</name>
    <dbReference type="NCBI Taxonomy" id="176173"/>
    <lineage>
        <taxon>Eukaryota</taxon>
        <taxon>Fungi</taxon>
        <taxon>Dikarya</taxon>
        <taxon>Ascomycota</taxon>
        <taxon>Pezizomycotina</taxon>
        <taxon>Eurotiomycetes</taxon>
        <taxon>Eurotiomycetidae</taxon>
        <taxon>Eurotiales</taxon>
        <taxon>Aspergillaceae</taxon>
        <taxon>Aspergillus</taxon>
        <taxon>Aspergillus subgen. Nidulantes</taxon>
    </lineage>
</organism>
<keyword evidence="2" id="KW-1185">Reference proteome</keyword>
<dbReference type="EMBL" id="JBFXLQ010000032">
    <property type="protein sequence ID" value="KAL2865350.1"/>
    <property type="molecule type" value="Genomic_DNA"/>
</dbReference>
<name>A0ABR4LLE5_9EURO</name>
<dbReference type="RefSeq" id="XP_070884329.1">
    <property type="nucleotide sequence ID" value="XM_071025200.1"/>
</dbReference>
<reference evidence="1 2" key="1">
    <citation type="submission" date="2024-07" db="EMBL/GenBank/DDBJ databases">
        <title>Section-level genome sequencing and comparative genomics of Aspergillus sections Usti and Cavernicolus.</title>
        <authorList>
            <consortium name="Lawrence Berkeley National Laboratory"/>
            <person name="Nybo J.L."/>
            <person name="Vesth T.C."/>
            <person name="Theobald S."/>
            <person name="Frisvad J.C."/>
            <person name="Larsen T.O."/>
            <person name="Kjaerboelling I."/>
            <person name="Rothschild-Mancinelli K."/>
            <person name="Lyhne E.K."/>
            <person name="Kogle M.E."/>
            <person name="Barry K."/>
            <person name="Clum A."/>
            <person name="Na H."/>
            <person name="Ledsgaard L."/>
            <person name="Lin J."/>
            <person name="Lipzen A."/>
            <person name="Kuo A."/>
            <person name="Riley R."/>
            <person name="Mondo S."/>
            <person name="Labutti K."/>
            <person name="Haridas S."/>
            <person name="Pangalinan J."/>
            <person name="Salamov A.A."/>
            <person name="Simmons B.A."/>
            <person name="Magnuson J.K."/>
            <person name="Chen J."/>
            <person name="Drula E."/>
            <person name="Henrissat B."/>
            <person name="Wiebenga A."/>
            <person name="Lubbers R.J."/>
            <person name="Gomes A.C."/>
            <person name="Macurrencykelacurrency M.R."/>
            <person name="Stajich J."/>
            <person name="Grigoriev I.V."/>
            <person name="Mortensen U.H."/>
            <person name="De Vries R.P."/>
            <person name="Baker S.E."/>
            <person name="Andersen M.R."/>
        </authorList>
    </citation>
    <scope>NUCLEOTIDE SEQUENCE [LARGE SCALE GENOMIC DNA]</scope>
    <source>
        <strain evidence="1 2">CBS 449.75</strain>
    </source>
</reference>
<evidence type="ECO:0000313" key="2">
    <source>
        <dbReference type="Proteomes" id="UP001610432"/>
    </source>
</evidence>
<evidence type="ECO:0000313" key="1">
    <source>
        <dbReference type="EMBL" id="KAL2865350.1"/>
    </source>
</evidence>
<dbReference type="PROSITE" id="PS51257">
    <property type="entry name" value="PROKAR_LIPOPROTEIN"/>
    <property type="match status" value="1"/>
</dbReference>
<proteinExistence type="predicted"/>
<protein>
    <submittedName>
        <fullName evidence="1">Uncharacterized protein</fullName>
    </submittedName>
</protein>